<keyword evidence="6 7" id="KW-0472">Membrane</keyword>
<dbReference type="EMBL" id="BMHQ01000002">
    <property type="protein sequence ID" value="GGE06465.1"/>
    <property type="molecule type" value="Genomic_DNA"/>
</dbReference>
<feature type="transmembrane region" description="Helical" evidence="7">
    <location>
        <begin position="270"/>
        <end position="289"/>
    </location>
</feature>
<dbReference type="PANTHER" id="PTHR23521:SF2">
    <property type="entry name" value="TRANSPORTER MFS SUPERFAMILY"/>
    <property type="match status" value="1"/>
</dbReference>
<feature type="transmembrane region" description="Helical" evidence="7">
    <location>
        <begin position="238"/>
        <end position="258"/>
    </location>
</feature>
<feature type="transmembrane region" description="Helical" evidence="7">
    <location>
        <begin position="359"/>
        <end position="377"/>
    </location>
</feature>
<feature type="transmembrane region" description="Helical" evidence="7">
    <location>
        <begin position="201"/>
        <end position="218"/>
    </location>
</feature>
<gene>
    <name evidence="9" type="ORF">GCM10011571_04500</name>
</gene>
<feature type="transmembrane region" description="Helical" evidence="7">
    <location>
        <begin position="160"/>
        <end position="180"/>
    </location>
</feature>
<dbReference type="Pfam" id="PF07690">
    <property type="entry name" value="MFS_1"/>
    <property type="match status" value="1"/>
</dbReference>
<dbReference type="GO" id="GO:0005886">
    <property type="term" value="C:plasma membrane"/>
    <property type="evidence" value="ECO:0007669"/>
    <property type="project" value="UniProtKB-SubCell"/>
</dbReference>
<dbReference type="AlphaFoldDB" id="A0A8J2YA56"/>
<dbReference type="RefSeq" id="WP_188646314.1">
    <property type="nucleotide sequence ID" value="NZ_BMHQ01000002.1"/>
</dbReference>
<keyword evidence="5 7" id="KW-1133">Transmembrane helix</keyword>
<keyword evidence="2" id="KW-0813">Transport</keyword>
<evidence type="ECO:0000256" key="2">
    <source>
        <dbReference type="ARBA" id="ARBA00022448"/>
    </source>
</evidence>
<name>A0A8J2YA56_9BACL</name>
<evidence type="ECO:0000259" key="8">
    <source>
        <dbReference type="PROSITE" id="PS50850"/>
    </source>
</evidence>
<dbReference type="PROSITE" id="PS50850">
    <property type="entry name" value="MFS"/>
    <property type="match status" value="1"/>
</dbReference>
<keyword evidence="3" id="KW-1003">Cell membrane</keyword>
<evidence type="ECO:0000256" key="5">
    <source>
        <dbReference type="ARBA" id="ARBA00022989"/>
    </source>
</evidence>
<evidence type="ECO:0000256" key="4">
    <source>
        <dbReference type="ARBA" id="ARBA00022692"/>
    </source>
</evidence>
<keyword evidence="4 7" id="KW-0812">Transmembrane</keyword>
<dbReference type="PROSITE" id="PS00216">
    <property type="entry name" value="SUGAR_TRANSPORT_1"/>
    <property type="match status" value="1"/>
</dbReference>
<sequence length="402" mass="43429">MSKVWTEGQFRVLLAVVAAAGMTQGLLLPLLATLLEARGYSSNWNGVNAAALYLGILTAAPLCSRAVRRWGYRQVIGAGLGLTLVCTWLFPLVPGFYAWFVLRFLIGAGDSLLHYASQLWITTECPKSIRGRRISQYGLAYGLGFGLGPLGINLLPWGSWVPFVVMGLILSMIIPFVNVLDASRPHLGREEGAHKRKGFSVYRMAFIALCPAFLYGFLEASLSGSFPVYGLRQGLSPAWVSVLLTAFVYGSLLFQVPLGMLSDRWGRKQVLGSVCLLGTVGMAVVPFFMANAAALLVLFTLLGGLLGSLYSLGMAFMADQVPHRYLPEANAWANAHFAVGCMIGPYTGGWLIQYVGGGSLFWLIAGALLLFVLLLAVHRKEPLDLDAEAVTPELETAETAAM</sequence>
<comment type="caution">
    <text evidence="9">The sequence shown here is derived from an EMBL/GenBank/DDBJ whole genome shotgun (WGS) entry which is preliminary data.</text>
</comment>
<dbReference type="InterPro" id="IPR005829">
    <property type="entry name" value="Sugar_transporter_CS"/>
</dbReference>
<dbReference type="GO" id="GO:0022857">
    <property type="term" value="F:transmembrane transporter activity"/>
    <property type="evidence" value="ECO:0007669"/>
    <property type="project" value="InterPro"/>
</dbReference>
<proteinExistence type="predicted"/>
<protein>
    <submittedName>
        <fullName evidence="9">MFS transporter</fullName>
    </submittedName>
</protein>
<dbReference type="Gene3D" id="1.20.1250.20">
    <property type="entry name" value="MFS general substrate transporter like domains"/>
    <property type="match status" value="2"/>
</dbReference>
<keyword evidence="10" id="KW-1185">Reference proteome</keyword>
<feature type="transmembrane region" description="Helical" evidence="7">
    <location>
        <begin position="12"/>
        <end position="32"/>
    </location>
</feature>
<dbReference type="PANTHER" id="PTHR23521">
    <property type="entry name" value="TRANSPORTER MFS SUPERFAMILY"/>
    <property type="match status" value="1"/>
</dbReference>
<dbReference type="Proteomes" id="UP000625210">
    <property type="component" value="Unassembled WGS sequence"/>
</dbReference>
<feature type="transmembrane region" description="Helical" evidence="7">
    <location>
        <begin position="329"/>
        <end position="347"/>
    </location>
</feature>
<dbReference type="SUPFAM" id="SSF103473">
    <property type="entry name" value="MFS general substrate transporter"/>
    <property type="match status" value="1"/>
</dbReference>
<comment type="subcellular location">
    <subcellularLocation>
        <location evidence="1">Cell membrane</location>
        <topology evidence="1">Multi-pass membrane protein</topology>
    </subcellularLocation>
</comment>
<evidence type="ECO:0000256" key="1">
    <source>
        <dbReference type="ARBA" id="ARBA00004651"/>
    </source>
</evidence>
<dbReference type="CDD" id="cd17477">
    <property type="entry name" value="MFS_YcaD_like"/>
    <property type="match status" value="1"/>
</dbReference>
<dbReference type="InterPro" id="IPR011701">
    <property type="entry name" value="MFS"/>
</dbReference>
<evidence type="ECO:0000256" key="7">
    <source>
        <dbReference type="SAM" id="Phobius"/>
    </source>
</evidence>
<dbReference type="InterPro" id="IPR036259">
    <property type="entry name" value="MFS_trans_sf"/>
</dbReference>
<evidence type="ECO:0000313" key="9">
    <source>
        <dbReference type="EMBL" id="GGE06465.1"/>
    </source>
</evidence>
<evidence type="ECO:0000313" key="10">
    <source>
        <dbReference type="Proteomes" id="UP000625210"/>
    </source>
</evidence>
<dbReference type="InterPro" id="IPR047200">
    <property type="entry name" value="MFS_YcaD-like"/>
</dbReference>
<feature type="transmembrane region" description="Helical" evidence="7">
    <location>
        <begin position="44"/>
        <end position="63"/>
    </location>
</feature>
<evidence type="ECO:0000256" key="6">
    <source>
        <dbReference type="ARBA" id="ARBA00023136"/>
    </source>
</evidence>
<organism evidence="9 10">
    <name type="scientific">Marinithermofilum abyssi</name>
    <dbReference type="NCBI Taxonomy" id="1571185"/>
    <lineage>
        <taxon>Bacteria</taxon>
        <taxon>Bacillati</taxon>
        <taxon>Bacillota</taxon>
        <taxon>Bacilli</taxon>
        <taxon>Bacillales</taxon>
        <taxon>Thermoactinomycetaceae</taxon>
        <taxon>Marinithermofilum</taxon>
    </lineage>
</organism>
<reference evidence="9" key="1">
    <citation type="journal article" date="2014" name="Int. J. Syst. Evol. Microbiol.">
        <title>Complete genome sequence of Corynebacterium casei LMG S-19264T (=DSM 44701T), isolated from a smear-ripened cheese.</title>
        <authorList>
            <consortium name="US DOE Joint Genome Institute (JGI-PGF)"/>
            <person name="Walter F."/>
            <person name="Albersmeier A."/>
            <person name="Kalinowski J."/>
            <person name="Ruckert C."/>
        </authorList>
    </citation>
    <scope>NUCLEOTIDE SEQUENCE</scope>
    <source>
        <strain evidence="9">CGMCC 1.15179</strain>
    </source>
</reference>
<feature type="transmembrane region" description="Helical" evidence="7">
    <location>
        <begin position="295"/>
        <end position="317"/>
    </location>
</feature>
<dbReference type="InterPro" id="IPR020846">
    <property type="entry name" value="MFS_dom"/>
</dbReference>
<accession>A0A8J2YA56</accession>
<feature type="domain" description="Major facilitator superfamily (MFS) profile" evidence="8">
    <location>
        <begin position="204"/>
        <end position="402"/>
    </location>
</feature>
<reference evidence="9" key="2">
    <citation type="submission" date="2020-09" db="EMBL/GenBank/DDBJ databases">
        <authorList>
            <person name="Sun Q."/>
            <person name="Zhou Y."/>
        </authorList>
    </citation>
    <scope>NUCLEOTIDE SEQUENCE</scope>
    <source>
        <strain evidence="9">CGMCC 1.15179</strain>
    </source>
</reference>
<evidence type="ECO:0000256" key="3">
    <source>
        <dbReference type="ARBA" id="ARBA00022475"/>
    </source>
</evidence>